<evidence type="ECO:0000256" key="2">
    <source>
        <dbReference type="ARBA" id="ARBA00023235"/>
    </source>
</evidence>
<dbReference type="InterPro" id="IPR001345">
    <property type="entry name" value="PG/BPGM_mutase_AS"/>
</dbReference>
<gene>
    <name evidence="4" type="primary">gpm</name>
    <name evidence="4" type="ORF">GCM10010218_41690</name>
</gene>
<dbReference type="InterPro" id="IPR013078">
    <property type="entry name" value="His_Pase_superF_clade-1"/>
</dbReference>
<reference evidence="4" key="1">
    <citation type="journal article" date="2014" name="Int. J. Syst. Evol. Microbiol.">
        <title>Complete genome sequence of Corynebacterium casei LMG S-19264T (=DSM 44701T), isolated from a smear-ripened cheese.</title>
        <authorList>
            <consortium name="US DOE Joint Genome Institute (JGI-PGF)"/>
            <person name="Walter F."/>
            <person name="Albersmeier A."/>
            <person name="Kalinowski J."/>
            <person name="Ruckert C."/>
        </authorList>
    </citation>
    <scope>NUCLEOTIDE SEQUENCE</scope>
    <source>
        <strain evidence="4">JCM 4059</strain>
    </source>
</reference>
<name>A0A919B5V8_9ACTN</name>
<keyword evidence="2" id="KW-0413">Isomerase</keyword>
<dbReference type="PANTHER" id="PTHR48100">
    <property type="entry name" value="BROAD-SPECIFICITY PHOSPHATASE YOR283W-RELATED"/>
    <property type="match status" value="1"/>
</dbReference>
<dbReference type="SMART" id="SM00855">
    <property type="entry name" value="PGAM"/>
    <property type="match status" value="1"/>
</dbReference>
<feature type="region of interest" description="Disordered" evidence="3">
    <location>
        <begin position="234"/>
        <end position="253"/>
    </location>
</feature>
<dbReference type="CDD" id="cd07067">
    <property type="entry name" value="HP_PGM_like"/>
    <property type="match status" value="1"/>
</dbReference>
<keyword evidence="1" id="KW-0324">Glycolysis</keyword>
<sequence length="253" mass="27005">MAEPVPVPLRCGLARLTVVRHGESTANVRFAEAERTGSTALPPDGPEGSDARVPLSELGRAQARVVGRWLAGLGPADRPQRVLCSPYVRALQTWEFMAAEVRATEVYEPPPALVDERLRDREMGTLELYSPLAVREHAPAEAARRERVGEWFYRPPGGESLADVTVRVRDLLTELHVAAAGQRVLVVAHDAVVVTVGHALAGLGSPVPPGRPVPNASLSRWDGDGGVLRPVAFGDTGHFRGTGDGGQPTISCT</sequence>
<dbReference type="Pfam" id="PF00300">
    <property type="entry name" value="His_Phos_1"/>
    <property type="match status" value="1"/>
</dbReference>
<keyword evidence="5" id="KW-1185">Reference proteome</keyword>
<comment type="caution">
    <text evidence="4">The sequence shown here is derived from an EMBL/GenBank/DDBJ whole genome shotgun (WGS) entry which is preliminary data.</text>
</comment>
<protein>
    <submittedName>
        <fullName evidence="4">Phosphoglycerate mutase</fullName>
    </submittedName>
</protein>
<dbReference type="InterPro" id="IPR029033">
    <property type="entry name" value="His_PPase_superfam"/>
</dbReference>
<dbReference type="GO" id="GO:0016791">
    <property type="term" value="F:phosphatase activity"/>
    <property type="evidence" value="ECO:0007669"/>
    <property type="project" value="TreeGrafter"/>
</dbReference>
<dbReference type="Proteomes" id="UP000638313">
    <property type="component" value="Unassembled WGS sequence"/>
</dbReference>
<dbReference type="PROSITE" id="PS00175">
    <property type="entry name" value="PG_MUTASE"/>
    <property type="match status" value="1"/>
</dbReference>
<evidence type="ECO:0000256" key="1">
    <source>
        <dbReference type="ARBA" id="ARBA00023152"/>
    </source>
</evidence>
<dbReference type="PANTHER" id="PTHR48100:SF1">
    <property type="entry name" value="HISTIDINE PHOSPHATASE FAMILY PROTEIN-RELATED"/>
    <property type="match status" value="1"/>
</dbReference>
<accession>A0A919B5V8</accession>
<dbReference type="EMBL" id="BNBD01000008">
    <property type="protein sequence ID" value="GHF55798.1"/>
    <property type="molecule type" value="Genomic_DNA"/>
</dbReference>
<feature type="region of interest" description="Disordered" evidence="3">
    <location>
        <begin position="30"/>
        <end position="53"/>
    </location>
</feature>
<dbReference type="RefSeq" id="WP_190131157.1">
    <property type="nucleotide sequence ID" value="NZ_BNBD01000008.1"/>
</dbReference>
<proteinExistence type="predicted"/>
<dbReference type="AlphaFoldDB" id="A0A919B5V8"/>
<dbReference type="InterPro" id="IPR050275">
    <property type="entry name" value="PGM_Phosphatase"/>
</dbReference>
<evidence type="ECO:0000313" key="4">
    <source>
        <dbReference type="EMBL" id="GHF55798.1"/>
    </source>
</evidence>
<dbReference type="SUPFAM" id="SSF53254">
    <property type="entry name" value="Phosphoglycerate mutase-like"/>
    <property type="match status" value="1"/>
</dbReference>
<dbReference type="Gene3D" id="3.40.50.1240">
    <property type="entry name" value="Phosphoglycerate mutase-like"/>
    <property type="match status" value="1"/>
</dbReference>
<evidence type="ECO:0000256" key="3">
    <source>
        <dbReference type="SAM" id="MobiDB-lite"/>
    </source>
</evidence>
<organism evidence="4 5">
    <name type="scientific">Streptomyces mashuensis</name>
    <dbReference type="NCBI Taxonomy" id="33904"/>
    <lineage>
        <taxon>Bacteria</taxon>
        <taxon>Bacillati</taxon>
        <taxon>Actinomycetota</taxon>
        <taxon>Actinomycetes</taxon>
        <taxon>Kitasatosporales</taxon>
        <taxon>Streptomycetaceae</taxon>
        <taxon>Streptomyces</taxon>
    </lineage>
</organism>
<reference evidence="4" key="2">
    <citation type="submission" date="2020-09" db="EMBL/GenBank/DDBJ databases">
        <authorList>
            <person name="Sun Q."/>
            <person name="Ohkuma M."/>
        </authorList>
    </citation>
    <scope>NUCLEOTIDE SEQUENCE</scope>
    <source>
        <strain evidence="4">JCM 4059</strain>
    </source>
</reference>
<dbReference type="GO" id="GO:0005737">
    <property type="term" value="C:cytoplasm"/>
    <property type="evidence" value="ECO:0007669"/>
    <property type="project" value="TreeGrafter"/>
</dbReference>
<evidence type="ECO:0000313" key="5">
    <source>
        <dbReference type="Proteomes" id="UP000638313"/>
    </source>
</evidence>